<feature type="compositionally biased region" description="Basic and acidic residues" evidence="6">
    <location>
        <begin position="28"/>
        <end position="38"/>
    </location>
</feature>
<feature type="zinc finger region" description="C3H1-type" evidence="5">
    <location>
        <begin position="36"/>
        <end position="64"/>
    </location>
</feature>
<evidence type="ECO:0000313" key="8">
    <source>
        <dbReference type="EnsemblPlants" id="OPUNC06G15040.1"/>
    </source>
</evidence>
<evidence type="ECO:0000256" key="6">
    <source>
        <dbReference type="SAM" id="MobiDB-lite"/>
    </source>
</evidence>
<dbReference type="eggNOG" id="KOG1677">
    <property type="taxonomic scope" value="Eukaryota"/>
</dbReference>
<dbReference type="InterPro" id="IPR003890">
    <property type="entry name" value="MIF4G-like_typ-3"/>
</dbReference>
<keyword evidence="9" id="KW-1185">Reference proteome</keyword>
<feature type="compositionally biased region" description="Basic and acidic residues" evidence="6">
    <location>
        <begin position="995"/>
        <end position="1007"/>
    </location>
</feature>
<dbReference type="GO" id="GO:0003743">
    <property type="term" value="F:translation initiation factor activity"/>
    <property type="evidence" value="ECO:0007669"/>
    <property type="project" value="TreeGrafter"/>
</dbReference>
<evidence type="ECO:0000259" key="7">
    <source>
        <dbReference type="PROSITE" id="PS50103"/>
    </source>
</evidence>
<evidence type="ECO:0000256" key="5">
    <source>
        <dbReference type="PROSITE-ProRule" id="PRU00723"/>
    </source>
</evidence>
<dbReference type="SMART" id="SM00356">
    <property type="entry name" value="ZnF_C3H1"/>
    <property type="match status" value="3"/>
</dbReference>
<dbReference type="Pfam" id="PF02854">
    <property type="entry name" value="MIF4G"/>
    <property type="match status" value="2"/>
</dbReference>
<dbReference type="HOGENOM" id="CLU_291242_0_0_1"/>
<organism evidence="8">
    <name type="scientific">Oryza punctata</name>
    <name type="common">Red rice</name>
    <dbReference type="NCBI Taxonomy" id="4537"/>
    <lineage>
        <taxon>Eukaryota</taxon>
        <taxon>Viridiplantae</taxon>
        <taxon>Streptophyta</taxon>
        <taxon>Embryophyta</taxon>
        <taxon>Tracheophyta</taxon>
        <taxon>Spermatophyta</taxon>
        <taxon>Magnoliopsida</taxon>
        <taxon>Liliopsida</taxon>
        <taxon>Poales</taxon>
        <taxon>Poaceae</taxon>
        <taxon>BOP clade</taxon>
        <taxon>Oryzoideae</taxon>
        <taxon>Oryzeae</taxon>
        <taxon>Oryzinae</taxon>
        <taxon>Oryza</taxon>
    </lineage>
</organism>
<name>A0A0E0LC35_ORYPU</name>
<dbReference type="PROSITE" id="PS50103">
    <property type="entry name" value="ZF_C3H1"/>
    <property type="match status" value="3"/>
</dbReference>
<dbReference type="eggNOG" id="KOG0401">
    <property type="taxonomic scope" value="Eukaryota"/>
</dbReference>
<feature type="domain" description="C3H1-type" evidence="7">
    <location>
        <begin position="36"/>
        <end position="64"/>
    </location>
</feature>
<feature type="zinc finger region" description="C3H1-type" evidence="5">
    <location>
        <begin position="146"/>
        <end position="174"/>
    </location>
</feature>
<dbReference type="SMART" id="SM00543">
    <property type="entry name" value="MIF4G"/>
    <property type="match status" value="2"/>
</dbReference>
<accession>A0A0E0LC35</accession>
<dbReference type="InterPro" id="IPR036855">
    <property type="entry name" value="Znf_CCCH_sf"/>
</dbReference>
<dbReference type="Gene3D" id="4.10.1000.10">
    <property type="entry name" value="Zinc finger, CCCH-type"/>
    <property type="match status" value="1"/>
</dbReference>
<dbReference type="SUPFAM" id="SSF48371">
    <property type="entry name" value="ARM repeat"/>
    <property type="match status" value="2"/>
</dbReference>
<reference evidence="8" key="1">
    <citation type="submission" date="2015-04" db="UniProtKB">
        <authorList>
            <consortium name="EnsemblPlants"/>
        </authorList>
    </citation>
    <scope>IDENTIFICATION</scope>
</reference>
<feature type="compositionally biased region" description="Polar residues" evidence="6">
    <location>
        <begin position="1016"/>
        <end position="1026"/>
    </location>
</feature>
<dbReference type="Pfam" id="PF00642">
    <property type="entry name" value="zf-CCCH"/>
    <property type="match status" value="3"/>
</dbReference>
<dbReference type="STRING" id="4537.A0A0E0LC35"/>
<feature type="zinc finger region" description="C3H1-type" evidence="5">
    <location>
        <begin position="80"/>
        <end position="108"/>
    </location>
</feature>
<dbReference type="AlphaFoldDB" id="A0A0E0LC35"/>
<dbReference type="GO" id="GO:0003677">
    <property type="term" value="F:DNA binding"/>
    <property type="evidence" value="ECO:0007669"/>
    <property type="project" value="UniProtKB-KW"/>
</dbReference>
<reference evidence="8" key="2">
    <citation type="submission" date="2018-05" db="EMBL/GenBank/DDBJ databases">
        <title>OpunRS2 (Oryza punctata Reference Sequence Version 2).</title>
        <authorList>
            <person name="Zhang J."/>
            <person name="Kudrna D."/>
            <person name="Lee S."/>
            <person name="Talag J."/>
            <person name="Welchert J."/>
            <person name="Wing R.A."/>
        </authorList>
    </citation>
    <scope>NUCLEOTIDE SEQUENCE [LARGE SCALE GENOMIC DNA]</scope>
</reference>
<keyword evidence="3 5" id="KW-0862">Zinc</keyword>
<evidence type="ECO:0000256" key="2">
    <source>
        <dbReference type="ARBA" id="ARBA00022771"/>
    </source>
</evidence>
<feature type="region of interest" description="Disordered" evidence="6">
    <location>
        <begin position="933"/>
        <end position="960"/>
    </location>
</feature>
<keyword evidence="4" id="KW-0238">DNA-binding</keyword>
<dbReference type="PANTHER" id="PTHR23253:SF81">
    <property type="entry name" value="EUKARYOTIC TRANSLATION INITIATION FACTOR ISOFORM 4G-1"/>
    <property type="match status" value="1"/>
</dbReference>
<dbReference type="Gene3D" id="3.30.1370.210">
    <property type="match status" value="1"/>
</dbReference>
<evidence type="ECO:0000256" key="1">
    <source>
        <dbReference type="ARBA" id="ARBA00022723"/>
    </source>
</evidence>
<feature type="region of interest" description="Disordered" evidence="6">
    <location>
        <begin position="1"/>
        <end position="38"/>
    </location>
</feature>
<dbReference type="PANTHER" id="PTHR23253">
    <property type="entry name" value="EUKARYOTIC TRANSLATION INITIATION FACTOR 4 GAMMA"/>
    <property type="match status" value="1"/>
</dbReference>
<dbReference type="InterPro" id="IPR000571">
    <property type="entry name" value="Znf_CCCH"/>
</dbReference>
<evidence type="ECO:0000256" key="4">
    <source>
        <dbReference type="ARBA" id="ARBA00023125"/>
    </source>
</evidence>
<feature type="domain" description="C3H1-type" evidence="7">
    <location>
        <begin position="146"/>
        <end position="174"/>
    </location>
</feature>
<feature type="region of interest" description="Disordered" evidence="6">
    <location>
        <begin position="992"/>
        <end position="1026"/>
    </location>
</feature>
<feature type="domain" description="C3H1-type" evidence="7">
    <location>
        <begin position="80"/>
        <end position="108"/>
    </location>
</feature>
<evidence type="ECO:0000313" key="9">
    <source>
        <dbReference type="Proteomes" id="UP000026962"/>
    </source>
</evidence>
<sequence length="1026" mass="116403">MPQDDAWFWGPTVGGGETTKPQPVARGKKVEEHPRRPGEPDCSYFVKFGSCKFGMSCVYNHPDPRQHGGDDKQPEQFPRRPGEPDCSYYVKFGSCKFGMNCRFNHPPRIPVPSQEYFPGNACHGHHHEGKSKVEQVKLNGLGLPLRPGTGLCSYYMNRGICKFGTNCKFDHPDPGSDQEKWVDSSNANQVSSQPVNPSFQLAERLSYTRDQLLQLCQNVDVPKNILELCQDINVVLTGEDKILGFRAEKNHVQTPSYKRFDATDSRDWHSRSAQTHLDNFSEAKEPYALGWKQEQFNKHDQTSNHFDSKAQDGPISALAKAEVPLSIQSCIISEKDEVLTTLKRILNTLTPKMFDLQKGQLIETKITSADILKDVLNLIFEKVVAEPAFCPTYAQLCSYLNQNLTPFPPEDCDGEKITFKQALSNKCQEIFESDRTVRAEIDKLIGPDQEMEQRDKERVVKLETLGNIHFIRALLKKKLITNKIIDHIVQAVMDCGKFRFEPLGKVDLLNIIFEGMLDSDSAGAEPNICVNAMIGGNKSFIAANNVEMTYKNVNRRNEEEILQKSYNEVPNKSMDPQKNYADAAFSHLTVNVPKDIMKLVEDTNVLLHGEDESWAPNEINYVPTLSYKRFNETDSRDWHSRSLQTSVVVKEEKSWDDIRKAKEPCALGWKEKQFNKQDQISFQFDSKAQVGPTSALHKAEDPWPIRRGTLREKDEVLETIKGILNLSRPEKFDALKGQLIEAGITRTDILKDVINLILEKADAEPTLCSMYAQLCSYLSEHLTAFPPGDTHCEEITFKQALSNKCQEAFEIARNVRAGISKLTGQDQEIERRDKERLVKHQTLGNICLIRDLLKGQMVTDKILHYIVQAVMDCEKFHFEPLENVDLLNIIFDGVLDSVLAGTETNKVVNVIVGSEKFSISSNDFGIIDKDINRRNEDPTLQESSNDNLNNSMHPQRNYVLNPPPGELARYYLHLKPATTRKKRDREEIVVLSLPDRNESDREEEGNNARRRAANNPSMATSLPNFL</sequence>
<dbReference type="Proteomes" id="UP000026962">
    <property type="component" value="Chromosome 6"/>
</dbReference>
<dbReference type="Gramene" id="OPUNC06G15040.1">
    <property type="protein sequence ID" value="OPUNC06G15040.1"/>
    <property type="gene ID" value="OPUNC06G15040"/>
</dbReference>
<dbReference type="InterPro" id="IPR016024">
    <property type="entry name" value="ARM-type_fold"/>
</dbReference>
<dbReference type="EnsemblPlants" id="OPUNC06G15040.1">
    <property type="protein sequence ID" value="OPUNC06G15040.1"/>
    <property type="gene ID" value="OPUNC06G15040"/>
</dbReference>
<keyword evidence="1 5" id="KW-0479">Metal-binding</keyword>
<keyword evidence="2 5" id="KW-0863">Zinc-finger</keyword>
<dbReference type="GO" id="GO:0008270">
    <property type="term" value="F:zinc ion binding"/>
    <property type="evidence" value="ECO:0007669"/>
    <property type="project" value="UniProtKB-KW"/>
</dbReference>
<dbReference type="GO" id="GO:0003729">
    <property type="term" value="F:mRNA binding"/>
    <property type="evidence" value="ECO:0007669"/>
    <property type="project" value="TreeGrafter"/>
</dbReference>
<dbReference type="Gene3D" id="1.25.40.180">
    <property type="match status" value="2"/>
</dbReference>
<protein>
    <recommendedName>
        <fullName evidence="7">C3H1-type domain-containing protein</fullName>
    </recommendedName>
</protein>
<proteinExistence type="predicted"/>
<evidence type="ECO:0000256" key="3">
    <source>
        <dbReference type="ARBA" id="ARBA00022833"/>
    </source>
</evidence>
<dbReference type="SUPFAM" id="SSF90229">
    <property type="entry name" value="CCCH zinc finger"/>
    <property type="match status" value="1"/>
</dbReference>
<dbReference type="GO" id="GO:0016281">
    <property type="term" value="C:eukaryotic translation initiation factor 4F complex"/>
    <property type="evidence" value="ECO:0007669"/>
    <property type="project" value="TreeGrafter"/>
</dbReference>
<feature type="compositionally biased region" description="Polar residues" evidence="6">
    <location>
        <begin position="938"/>
        <end position="954"/>
    </location>
</feature>